<organism evidence="3 4">
    <name type="scientific">Lapillicoccus jejuensis</name>
    <dbReference type="NCBI Taxonomy" id="402171"/>
    <lineage>
        <taxon>Bacteria</taxon>
        <taxon>Bacillati</taxon>
        <taxon>Actinomycetota</taxon>
        <taxon>Actinomycetes</taxon>
        <taxon>Micrococcales</taxon>
        <taxon>Intrasporangiaceae</taxon>
        <taxon>Lapillicoccus</taxon>
    </lineage>
</organism>
<dbReference type="Proteomes" id="UP000317893">
    <property type="component" value="Unassembled WGS sequence"/>
</dbReference>
<evidence type="ECO:0000313" key="3">
    <source>
        <dbReference type="EMBL" id="TQJ10670.1"/>
    </source>
</evidence>
<gene>
    <name evidence="3" type="ORF">FB458_3799</name>
</gene>
<dbReference type="PANTHER" id="PTHR42850">
    <property type="entry name" value="METALLOPHOSPHOESTERASE"/>
    <property type="match status" value="1"/>
</dbReference>
<protein>
    <submittedName>
        <fullName evidence="3">Putative phosphodiesterase</fullName>
    </submittedName>
</protein>
<evidence type="ECO:0000313" key="4">
    <source>
        <dbReference type="Proteomes" id="UP000317893"/>
    </source>
</evidence>
<dbReference type="InterPro" id="IPR011152">
    <property type="entry name" value="Pesterase_MJ0912"/>
</dbReference>
<dbReference type="InterPro" id="IPR024654">
    <property type="entry name" value="Calcineurin-like_PHP_lpxH"/>
</dbReference>
<dbReference type="Gene3D" id="3.60.21.10">
    <property type="match status" value="1"/>
</dbReference>
<feature type="domain" description="Calcineurin-like phosphoesterase" evidence="2">
    <location>
        <begin position="4"/>
        <end position="192"/>
    </location>
</feature>
<proteinExistence type="inferred from homology"/>
<dbReference type="RefSeq" id="WP_141849859.1">
    <property type="nucleotide sequence ID" value="NZ_BAAAPR010000012.1"/>
</dbReference>
<evidence type="ECO:0000256" key="1">
    <source>
        <dbReference type="ARBA" id="ARBA00008950"/>
    </source>
</evidence>
<dbReference type="OrthoDB" id="9813918at2"/>
<dbReference type="InterPro" id="IPR029052">
    <property type="entry name" value="Metallo-depent_PP-like"/>
</dbReference>
<dbReference type="GO" id="GO:0016791">
    <property type="term" value="F:phosphatase activity"/>
    <property type="evidence" value="ECO:0007669"/>
    <property type="project" value="TreeGrafter"/>
</dbReference>
<accession>A0A542E5Q5</accession>
<dbReference type="AlphaFoldDB" id="A0A542E5Q5"/>
<reference evidence="3 4" key="1">
    <citation type="submission" date="2019-06" db="EMBL/GenBank/DDBJ databases">
        <title>Sequencing the genomes of 1000 actinobacteria strains.</title>
        <authorList>
            <person name="Klenk H.-P."/>
        </authorList>
    </citation>
    <scope>NUCLEOTIDE SEQUENCE [LARGE SCALE GENOMIC DNA]</scope>
    <source>
        <strain evidence="3 4">DSM 18607</strain>
    </source>
</reference>
<sequence>MTDRLAVISDVHGNLTALRAVLDDVAARGVTRVVSLGDTVGKGPRGSACVALTRASCEAAVHGNWEAFLLMLEQEPTGEARWWLDELTEDDRAWSRALPFHHDLRLSGRLVRLVHANTDDVFHRLHGDHTWDDFRAAFVPAGATAGLEPPDVVGYGDIHGTYLQSDENRTLFNVGSVGNPLDGQTASYALLEGVPGSTSWSDPFSVAFCRVEYDVEAELAVAAASGMPQQAQWATELRTGVYRGAHEG</sequence>
<dbReference type="SUPFAM" id="SSF56300">
    <property type="entry name" value="Metallo-dependent phosphatases"/>
    <property type="match status" value="1"/>
</dbReference>
<evidence type="ECO:0000259" key="2">
    <source>
        <dbReference type="Pfam" id="PF12850"/>
    </source>
</evidence>
<dbReference type="Pfam" id="PF12850">
    <property type="entry name" value="Metallophos_2"/>
    <property type="match status" value="1"/>
</dbReference>
<dbReference type="CDD" id="cd00838">
    <property type="entry name" value="MPP_superfamily"/>
    <property type="match status" value="1"/>
</dbReference>
<dbReference type="InterPro" id="IPR050126">
    <property type="entry name" value="Ap4A_hydrolase"/>
</dbReference>
<comment type="caution">
    <text evidence="3">The sequence shown here is derived from an EMBL/GenBank/DDBJ whole genome shotgun (WGS) entry which is preliminary data.</text>
</comment>
<dbReference type="PANTHER" id="PTHR42850:SF2">
    <property type="entry name" value="BLL5683 PROTEIN"/>
    <property type="match status" value="1"/>
</dbReference>
<name>A0A542E5Q5_9MICO</name>
<dbReference type="PIRSF" id="PIRSF000883">
    <property type="entry name" value="Pesterase_MJ0912"/>
    <property type="match status" value="1"/>
</dbReference>
<comment type="similarity">
    <text evidence="1">Belongs to the metallophosphoesterase superfamily. YfcE family.</text>
</comment>
<keyword evidence="4" id="KW-1185">Reference proteome</keyword>
<dbReference type="EMBL" id="VFMN01000001">
    <property type="protein sequence ID" value="TQJ10670.1"/>
    <property type="molecule type" value="Genomic_DNA"/>
</dbReference>
<dbReference type="GO" id="GO:0005737">
    <property type="term" value="C:cytoplasm"/>
    <property type="evidence" value="ECO:0007669"/>
    <property type="project" value="TreeGrafter"/>
</dbReference>